<dbReference type="Pfam" id="PF24883">
    <property type="entry name" value="NPHP3_N"/>
    <property type="match status" value="1"/>
</dbReference>
<organism evidence="6 7">
    <name type="scientific">Stachybotrys elegans</name>
    <dbReference type="NCBI Taxonomy" id="80388"/>
    <lineage>
        <taxon>Eukaryota</taxon>
        <taxon>Fungi</taxon>
        <taxon>Dikarya</taxon>
        <taxon>Ascomycota</taxon>
        <taxon>Pezizomycotina</taxon>
        <taxon>Sordariomycetes</taxon>
        <taxon>Hypocreomycetidae</taxon>
        <taxon>Hypocreales</taxon>
        <taxon>Stachybotryaceae</taxon>
        <taxon>Stachybotrys</taxon>
    </lineage>
</organism>
<proteinExistence type="predicted"/>
<evidence type="ECO:0000259" key="5">
    <source>
        <dbReference type="Pfam" id="PF24883"/>
    </source>
</evidence>
<keyword evidence="7" id="KW-1185">Reference proteome</keyword>
<dbReference type="InterPro" id="IPR031350">
    <property type="entry name" value="Goodbye_dom"/>
</dbReference>
<dbReference type="PANTHER" id="PTHR10039:SF17">
    <property type="entry name" value="FUNGAL STAND N-TERMINAL GOODBYE DOMAIN-CONTAINING PROTEIN-RELATED"/>
    <property type="match status" value="1"/>
</dbReference>
<evidence type="ECO:0000256" key="2">
    <source>
        <dbReference type="PROSITE-ProRule" id="PRU00339"/>
    </source>
</evidence>
<dbReference type="InterPro" id="IPR056884">
    <property type="entry name" value="NPHP3-like_N"/>
</dbReference>
<dbReference type="PROSITE" id="PS50005">
    <property type="entry name" value="TPR"/>
    <property type="match status" value="1"/>
</dbReference>
<reference evidence="6" key="1">
    <citation type="journal article" date="2021" name="Nat. Commun.">
        <title>Genetic determinants of endophytism in the Arabidopsis root mycobiome.</title>
        <authorList>
            <person name="Mesny F."/>
            <person name="Miyauchi S."/>
            <person name="Thiergart T."/>
            <person name="Pickel B."/>
            <person name="Atanasova L."/>
            <person name="Karlsson M."/>
            <person name="Huettel B."/>
            <person name="Barry K.W."/>
            <person name="Haridas S."/>
            <person name="Chen C."/>
            <person name="Bauer D."/>
            <person name="Andreopoulos W."/>
            <person name="Pangilinan J."/>
            <person name="LaButti K."/>
            <person name="Riley R."/>
            <person name="Lipzen A."/>
            <person name="Clum A."/>
            <person name="Drula E."/>
            <person name="Henrissat B."/>
            <person name="Kohler A."/>
            <person name="Grigoriev I.V."/>
            <person name="Martin F.M."/>
            <person name="Hacquard S."/>
        </authorList>
    </citation>
    <scope>NUCLEOTIDE SEQUENCE</scope>
    <source>
        <strain evidence="6">MPI-CAGE-CH-0235</strain>
    </source>
</reference>
<dbReference type="Pfam" id="PF13181">
    <property type="entry name" value="TPR_8"/>
    <property type="match status" value="1"/>
</dbReference>
<evidence type="ECO:0000256" key="3">
    <source>
        <dbReference type="SAM" id="MobiDB-lite"/>
    </source>
</evidence>
<dbReference type="PANTHER" id="PTHR10039">
    <property type="entry name" value="AMELOGENIN"/>
    <property type="match status" value="1"/>
</dbReference>
<dbReference type="SUPFAM" id="SSF48452">
    <property type="entry name" value="TPR-like"/>
    <property type="match status" value="1"/>
</dbReference>
<feature type="region of interest" description="Disordered" evidence="3">
    <location>
        <begin position="632"/>
        <end position="761"/>
    </location>
</feature>
<sequence length="1530" mass="172567">MAAKRNGQTSVETRFAGILADAARTFKESSPKDSIDDFMKPPIRTVEDLMRVLDAQNNRFSDYRSKHEKITSVMSAALGPIEMVGEVLTGAASEAFPPAQNIFSAVVYLIGAAKDVSSTYDSIFALFDQLKDFTARLEVYVRGEMSTALRNKTIDILASLFNVLIIALKEVRQGRLRAYLRRLFGSESPVQPALAKLEALTVGEQRQVGADTYGEVLEINTKTDRVENTLIQMNENVLSLRAENLERANRTYKDQLWELLEPSPYPTDSYDAFNKSRVSGTGDWVLQDEGLSAWLEGETRYLWMTGNHGTGKSYLTARVISWCFDQKYRVGYFFFRDNNPETRSVIQALRSIAYQLSENDAFYAKKLLGSNFHADEIRTVPSAFRRLFQEPFQDFSAGPPMYIFLDGIDEADPAEIEQLLDLMALENGDDGILAESRVQFALIGRTHLSEKVTEQLDPLALGSIYTTIQVTTSRNADDVRAFIEDAIFSARIMSKMTTDFKHEVIEAIVQQADGLFILAKLMVAELHRKSRAQSILKSVREYPKETNAMLKQTLKNLMNTLSVEEAADLNEMLQWAVWAQETLTLAEMEEVLILKFTEPPIRLEEALRGPYACFFELEREDGLTTDDLIKDHERLQRQRNRDNSPSSDDRSGRRIRSAGNSPRNSTSNITIPRVNSPQSNPRASLPRLQTPTKSPSGSPKLGGNMARFQSPENSPSPRGISIPRGRVSSPQGRLSSDSRRGSNSRNQTPVRAFSPGSPTTWSDMMESDTEMEYSSNKDTTYATIFHSAVRQFFQSQSSLPTPVINDKPRIGFDNVEAKVHILKTCLRIFTEPSWYEGYGLGQNKSSIKQYAAWYWQEHIRDLDPTTASAEAKRDISSQVYRMLTDESIILEWTVLYEKNNEGLEVLSDANIGALRRWMSDASVLEVLSPEAKAWAQKATATPSGIVQPIGRLWAKAWLREDFEPTVPTKFCFEIVQTLAYMDSGKTWSDSECHWSDIPAGKRILKAVEWAACPADAHWHRRVGSTFLTLGLHKEALSYYQEALKLDGHDVKTMGRIAWCLFVDKQYDESLEKARLCAEIEEKYIAEGKHSAADLSRSKWRCYLDYLLIARCSYRLGRVDASLEYFQKAMKAGKTVVLQQSETFTAESSYLEVLAAENRHGDMLQVLEDLSADTAHAQAGPNRVVSFFLDQYNKTLLLDWIPKAASKADKVEALVGWLVTAIETAVMSQDYLKVLYLRLSCGMTYAYSGRTDEAIGTFEQISLSESRVNGNVPTRQGRAASFQRLAMLYKNRILQAGLKTEEAELWMDKLKRVQQKHNEQQTDNLPIRILGSDINIASVYLALFYRLSGQVAESKALLGALILESLDLLADQEPLNDEYALENLVRLFIAADDIENARALAQSMRKVNPRAGLQTPDASPRQHRREPKLPEIQSSNRACAHCLEIMSLSEAFSMCRLCMDSYCARCLEGVIKKPGNKTSDRRPDTVCKSDHEWFTVGTLDRILLRGEILFSDGRVRGFAEWKAELDEKWTV</sequence>
<gene>
    <name evidence="6" type="ORF">B0I35DRAFT_512918</name>
</gene>
<accession>A0A8K0SVK1</accession>
<feature type="domain" description="Nephrocystin 3-like N-terminal" evidence="5">
    <location>
        <begin position="280"/>
        <end position="424"/>
    </location>
</feature>
<protein>
    <recommendedName>
        <fullName evidence="8">Fungal STAND N-terminal Goodbye domain-containing protein</fullName>
    </recommendedName>
</protein>
<evidence type="ECO:0000313" key="7">
    <source>
        <dbReference type="Proteomes" id="UP000813444"/>
    </source>
</evidence>
<feature type="repeat" description="TPR" evidence="2">
    <location>
        <begin position="1016"/>
        <end position="1049"/>
    </location>
</feature>
<dbReference type="InterPro" id="IPR011990">
    <property type="entry name" value="TPR-like_helical_dom_sf"/>
</dbReference>
<dbReference type="SMART" id="SM00028">
    <property type="entry name" value="TPR"/>
    <property type="match status" value="3"/>
</dbReference>
<comment type="caution">
    <text evidence="6">The sequence shown here is derived from an EMBL/GenBank/DDBJ whole genome shotgun (WGS) entry which is preliminary data.</text>
</comment>
<dbReference type="Pfam" id="PF17109">
    <property type="entry name" value="Goodbye"/>
    <property type="match status" value="1"/>
</dbReference>
<dbReference type="OrthoDB" id="448455at2759"/>
<evidence type="ECO:0000259" key="4">
    <source>
        <dbReference type="Pfam" id="PF17109"/>
    </source>
</evidence>
<dbReference type="CDD" id="cd00065">
    <property type="entry name" value="FYVE_like_SF"/>
    <property type="match status" value="1"/>
</dbReference>
<dbReference type="Proteomes" id="UP000813444">
    <property type="component" value="Unassembled WGS sequence"/>
</dbReference>
<evidence type="ECO:0000313" key="6">
    <source>
        <dbReference type="EMBL" id="KAH7317141.1"/>
    </source>
</evidence>
<dbReference type="Gene3D" id="1.25.40.10">
    <property type="entry name" value="Tetratricopeptide repeat domain"/>
    <property type="match status" value="2"/>
</dbReference>
<name>A0A8K0SVK1_9HYPO</name>
<dbReference type="SUPFAM" id="SSF52540">
    <property type="entry name" value="P-loop containing nucleoside triphosphate hydrolases"/>
    <property type="match status" value="1"/>
</dbReference>
<keyword evidence="2" id="KW-0802">TPR repeat</keyword>
<evidence type="ECO:0000256" key="1">
    <source>
        <dbReference type="ARBA" id="ARBA00022737"/>
    </source>
</evidence>
<dbReference type="EMBL" id="JAGPNK010000008">
    <property type="protein sequence ID" value="KAH7317141.1"/>
    <property type="molecule type" value="Genomic_DNA"/>
</dbReference>
<dbReference type="InterPro" id="IPR019734">
    <property type="entry name" value="TPR_rpt"/>
</dbReference>
<feature type="domain" description="Fungal STAND N-terminal Goodbye" evidence="4">
    <location>
        <begin position="21"/>
        <end position="140"/>
    </location>
</feature>
<dbReference type="Gene3D" id="3.40.50.300">
    <property type="entry name" value="P-loop containing nucleotide triphosphate hydrolases"/>
    <property type="match status" value="1"/>
</dbReference>
<feature type="compositionally biased region" description="Basic and acidic residues" evidence="3">
    <location>
        <begin position="632"/>
        <end position="652"/>
    </location>
</feature>
<evidence type="ECO:0008006" key="8">
    <source>
        <dbReference type="Google" id="ProtNLM"/>
    </source>
</evidence>
<dbReference type="InterPro" id="IPR027417">
    <property type="entry name" value="P-loop_NTPase"/>
</dbReference>
<feature type="region of interest" description="Disordered" evidence="3">
    <location>
        <begin position="1404"/>
        <end position="1429"/>
    </location>
</feature>
<keyword evidence="1" id="KW-0677">Repeat</keyword>
<feature type="compositionally biased region" description="Polar residues" evidence="3">
    <location>
        <begin position="658"/>
        <end position="697"/>
    </location>
</feature>